<evidence type="ECO:0000256" key="1">
    <source>
        <dbReference type="SAM" id="MobiDB-lite"/>
    </source>
</evidence>
<name>A0A4U5N2F2_STECR</name>
<feature type="region of interest" description="Disordered" evidence="1">
    <location>
        <begin position="87"/>
        <end position="107"/>
    </location>
</feature>
<accession>A0A4U5N2F2</accession>
<feature type="compositionally biased region" description="Basic residues" evidence="1">
    <location>
        <begin position="15"/>
        <end position="24"/>
    </location>
</feature>
<proteinExistence type="predicted"/>
<feature type="region of interest" description="Disordered" evidence="1">
    <location>
        <begin position="1"/>
        <end position="26"/>
    </location>
</feature>
<reference evidence="2 3" key="2">
    <citation type="journal article" date="2019" name="G3 (Bethesda)">
        <title>Hybrid Assembly of the Genome of the Entomopathogenic Nematode Steinernema carpocapsae Identifies the X-Chromosome.</title>
        <authorList>
            <person name="Serra L."/>
            <person name="Macchietto M."/>
            <person name="Macias-Munoz A."/>
            <person name="McGill C.J."/>
            <person name="Rodriguez I.M."/>
            <person name="Rodriguez B."/>
            <person name="Murad R."/>
            <person name="Mortazavi A."/>
        </authorList>
    </citation>
    <scope>NUCLEOTIDE SEQUENCE [LARGE SCALE GENOMIC DNA]</scope>
    <source>
        <strain evidence="2 3">ALL</strain>
    </source>
</reference>
<evidence type="ECO:0000313" key="2">
    <source>
        <dbReference type="EMBL" id="TKR76587.1"/>
    </source>
</evidence>
<dbReference type="AlphaFoldDB" id="A0A4U5N2F2"/>
<dbReference type="Proteomes" id="UP000298663">
    <property type="component" value="Unassembled WGS sequence"/>
</dbReference>
<organism evidence="2 3">
    <name type="scientific">Steinernema carpocapsae</name>
    <name type="common">Entomopathogenic nematode</name>
    <dbReference type="NCBI Taxonomy" id="34508"/>
    <lineage>
        <taxon>Eukaryota</taxon>
        <taxon>Metazoa</taxon>
        <taxon>Ecdysozoa</taxon>
        <taxon>Nematoda</taxon>
        <taxon>Chromadorea</taxon>
        <taxon>Rhabditida</taxon>
        <taxon>Tylenchina</taxon>
        <taxon>Panagrolaimomorpha</taxon>
        <taxon>Strongyloidoidea</taxon>
        <taxon>Steinernematidae</taxon>
        <taxon>Steinernema</taxon>
    </lineage>
</organism>
<keyword evidence="3" id="KW-1185">Reference proteome</keyword>
<reference evidence="2 3" key="1">
    <citation type="journal article" date="2015" name="Genome Biol.">
        <title>Comparative genomics of Steinernema reveals deeply conserved gene regulatory networks.</title>
        <authorList>
            <person name="Dillman A.R."/>
            <person name="Macchietto M."/>
            <person name="Porter C.F."/>
            <person name="Rogers A."/>
            <person name="Williams B."/>
            <person name="Antoshechkin I."/>
            <person name="Lee M.M."/>
            <person name="Goodwin Z."/>
            <person name="Lu X."/>
            <person name="Lewis E.E."/>
            <person name="Goodrich-Blair H."/>
            <person name="Stock S.P."/>
            <person name="Adams B.J."/>
            <person name="Sternberg P.W."/>
            <person name="Mortazavi A."/>
        </authorList>
    </citation>
    <scope>NUCLEOTIDE SEQUENCE [LARGE SCALE GENOMIC DNA]</scope>
    <source>
        <strain evidence="2 3">ALL</strain>
    </source>
</reference>
<dbReference type="EMBL" id="AZBU02000005">
    <property type="protein sequence ID" value="TKR76587.1"/>
    <property type="molecule type" value="Genomic_DNA"/>
</dbReference>
<gene>
    <name evidence="2" type="ORF">L596_017703</name>
</gene>
<protein>
    <submittedName>
        <fullName evidence="2">Uncharacterized protein</fullName>
    </submittedName>
</protein>
<evidence type="ECO:0000313" key="3">
    <source>
        <dbReference type="Proteomes" id="UP000298663"/>
    </source>
</evidence>
<comment type="caution">
    <text evidence="2">The sequence shown here is derived from an EMBL/GenBank/DDBJ whole genome shotgun (WGS) entry which is preliminary data.</text>
</comment>
<sequence>MIKIFCSKNPSSNPKPKKKTRQPKLSKNQAYVMELIKELNLPIDRNSLLAVEKKLDIIATLRRSLDETEDVLNKMLGEAQTRVGLGMIDPPTPIIRRGPRTRSTSVPNRVTFRC</sequence>